<proteinExistence type="predicted"/>
<gene>
    <name evidence="1" type="ORF">PSM36_2289</name>
</gene>
<organism evidence="1 2">
    <name type="scientific">Proteiniphilum saccharofermentans</name>
    <dbReference type="NCBI Taxonomy" id="1642647"/>
    <lineage>
        <taxon>Bacteria</taxon>
        <taxon>Pseudomonadati</taxon>
        <taxon>Bacteroidota</taxon>
        <taxon>Bacteroidia</taxon>
        <taxon>Bacteroidales</taxon>
        <taxon>Dysgonomonadaceae</taxon>
        <taxon>Proteiniphilum</taxon>
    </lineage>
</organism>
<accession>A0A1R3TBX3</accession>
<dbReference type="STRING" id="1642647.PSM36_2289"/>
<evidence type="ECO:0000313" key="1">
    <source>
        <dbReference type="EMBL" id="SCD21094.1"/>
    </source>
</evidence>
<dbReference type="AlphaFoldDB" id="A0A1R3TBX3"/>
<dbReference type="KEGG" id="psac:PSM36_2289"/>
<reference evidence="1 2" key="1">
    <citation type="submission" date="2016-08" db="EMBL/GenBank/DDBJ databases">
        <authorList>
            <person name="Seilhamer J.J."/>
        </authorList>
    </citation>
    <scope>NUCLEOTIDE SEQUENCE [LARGE SCALE GENOMIC DNA]</scope>
    <source>
        <strain evidence="1">M3/6</strain>
    </source>
</reference>
<keyword evidence="2" id="KW-1185">Reference proteome</keyword>
<name>A0A1R3TBX3_9BACT</name>
<sequence length="40" mass="4738">MRNFIRRIAILLSGSMQVPADFLLFSIADVRLQFFKVYFI</sequence>
<evidence type="ECO:0000313" key="2">
    <source>
        <dbReference type="Proteomes" id="UP000187464"/>
    </source>
</evidence>
<dbReference type="EMBL" id="LT605205">
    <property type="protein sequence ID" value="SCD21094.1"/>
    <property type="molecule type" value="Genomic_DNA"/>
</dbReference>
<protein>
    <submittedName>
        <fullName evidence="1">Uncharacterized protein</fullName>
    </submittedName>
</protein>
<dbReference type="Proteomes" id="UP000187464">
    <property type="component" value="Chromosome I"/>
</dbReference>